<feature type="region of interest" description="Disordered" evidence="1">
    <location>
        <begin position="222"/>
        <end position="248"/>
    </location>
</feature>
<keyword evidence="2" id="KW-0472">Membrane</keyword>
<keyword evidence="2" id="KW-1133">Transmembrane helix</keyword>
<accession>A0A1G7CC61</accession>
<dbReference type="EMBL" id="JAWNFU010000001">
    <property type="protein sequence ID" value="MDY5152932.1"/>
    <property type="molecule type" value="Genomic_DNA"/>
</dbReference>
<dbReference type="AlphaFoldDB" id="A0A1G7CC61"/>
<dbReference type="Gene3D" id="2.40.50.100">
    <property type="match status" value="1"/>
</dbReference>
<reference evidence="6" key="2">
    <citation type="submission" date="2016-10" db="EMBL/GenBank/DDBJ databases">
        <authorList>
            <person name="Varghese N."/>
        </authorList>
    </citation>
    <scope>NUCLEOTIDE SEQUENCE [LARGE SCALE GENOMIC DNA]</scope>
    <source>
        <strain evidence="6">DSM 20639</strain>
    </source>
</reference>
<reference evidence="5 7" key="3">
    <citation type="submission" date="2018-11" db="EMBL/GenBank/DDBJ databases">
        <authorList>
            <consortium name="Pathogen Informatics"/>
        </authorList>
    </citation>
    <scope>NUCLEOTIDE SEQUENCE [LARGE SCALE GENOMIC DNA]</scope>
    <source>
        <strain evidence="5 7">NCTC10327</strain>
    </source>
</reference>
<protein>
    <submittedName>
        <fullName evidence="3">Efflux RND transporter periplasmic adaptor subunit</fullName>
    </submittedName>
    <submittedName>
        <fullName evidence="5">Efflux transporter, RND family, MFP subunit</fullName>
    </submittedName>
    <submittedName>
        <fullName evidence="4">Multidrug efflux pump subunit AcrA (Membrane-fusion protein)</fullName>
    </submittedName>
</protein>
<sequence>MEAHPKRTLIFQILKIIIAAVIAVALVKFAFFPNQEKAPPVVAQGKFTNPTVSAYTADIDNTLKLDARVLRDESRPVKATESGKVTHFYVNSGAEVSEGQNILQLTQTNVEQVEVEVPVPGDPDDPYAAPGSTTQLQERTTEKYINIKAPAAGKLNLDVLQGQEVQLGEVIGQIVPATFHAEVSITPDQLYGLEQLPGEATVAIKDGPAPFTCTGLQTITASAGSRSGVPGLDSTQGGPGKEATGSNPQLRCAIPAEQQVYDGISAKLEIAGQNATGVLVVPVSAVEGRYREGIVYIPGPEGKKPEKRTVGLGITDGKIIQITSGLEEGEEILQFVPSAEENERPQGPMF</sequence>
<organism evidence="4 6">
    <name type="scientific">Actinobaculum suis</name>
    <dbReference type="NCBI Taxonomy" id="1657"/>
    <lineage>
        <taxon>Bacteria</taxon>
        <taxon>Bacillati</taxon>
        <taxon>Actinomycetota</taxon>
        <taxon>Actinomycetes</taxon>
        <taxon>Actinomycetales</taxon>
        <taxon>Actinomycetaceae</taxon>
        <taxon>Actinobaculum</taxon>
    </lineage>
</organism>
<evidence type="ECO:0000313" key="4">
    <source>
        <dbReference type="EMBL" id="SDE35975.1"/>
    </source>
</evidence>
<evidence type="ECO:0000313" key="6">
    <source>
        <dbReference type="Proteomes" id="UP000182744"/>
    </source>
</evidence>
<evidence type="ECO:0000256" key="1">
    <source>
        <dbReference type="SAM" id="MobiDB-lite"/>
    </source>
</evidence>
<reference evidence="4" key="1">
    <citation type="submission" date="2016-10" db="EMBL/GenBank/DDBJ databases">
        <authorList>
            <person name="de Groot N.N."/>
        </authorList>
    </citation>
    <scope>NUCLEOTIDE SEQUENCE [LARGE SCALE GENOMIC DNA]</scope>
    <source>
        <strain evidence="4">DSM 20639</strain>
    </source>
</reference>
<evidence type="ECO:0000256" key="2">
    <source>
        <dbReference type="SAM" id="Phobius"/>
    </source>
</evidence>
<dbReference type="Gene3D" id="2.40.420.20">
    <property type="match status" value="1"/>
</dbReference>
<dbReference type="EMBL" id="UYIO01000001">
    <property type="protein sequence ID" value="VDG77122.1"/>
    <property type="molecule type" value="Genomic_DNA"/>
</dbReference>
<evidence type="ECO:0000313" key="7">
    <source>
        <dbReference type="Proteomes" id="UP000269974"/>
    </source>
</evidence>
<evidence type="ECO:0000313" key="5">
    <source>
        <dbReference type="EMBL" id="VDG77122.1"/>
    </source>
</evidence>
<name>A0A1G7CC61_9ACTO</name>
<evidence type="ECO:0000313" key="3">
    <source>
        <dbReference type="EMBL" id="MDY5152932.1"/>
    </source>
</evidence>
<dbReference type="Proteomes" id="UP000269974">
    <property type="component" value="Unassembled WGS sequence"/>
</dbReference>
<dbReference type="Proteomes" id="UP000182744">
    <property type="component" value="Unassembled WGS sequence"/>
</dbReference>
<keyword evidence="6" id="KW-1185">Reference proteome</keyword>
<gene>
    <name evidence="5" type="ORF">NCTC10327_01744</name>
    <name evidence="3" type="ORF">R6G71_02545</name>
    <name evidence="4" type="ORF">SAMN05421878_10723</name>
</gene>
<dbReference type="RefSeq" id="WP_074662296.1">
    <property type="nucleotide sequence ID" value="NZ_FNAU01000007.1"/>
</dbReference>
<dbReference type="Proteomes" id="UP001273799">
    <property type="component" value="Unassembled WGS sequence"/>
</dbReference>
<dbReference type="EMBL" id="FNAU01000007">
    <property type="protein sequence ID" value="SDE35975.1"/>
    <property type="molecule type" value="Genomic_DNA"/>
</dbReference>
<proteinExistence type="predicted"/>
<reference evidence="3" key="4">
    <citation type="submission" date="2023-10" db="EMBL/GenBank/DDBJ databases">
        <title>Whole Genome based description of the genera Actinobaculum and Actinotignum reveals a complex phylogenetic relationship within the species included in the genus Actinotignum.</title>
        <authorList>
            <person name="Jensen C.S."/>
            <person name="Dargis R."/>
            <person name="Kemp M."/>
            <person name="Christensen J.J."/>
        </authorList>
    </citation>
    <scope>NUCLEOTIDE SEQUENCE</scope>
    <source>
        <strain evidence="3">Actinobaculum_suis_CCUG19206T</strain>
    </source>
</reference>
<dbReference type="PANTHER" id="PTHR30469">
    <property type="entry name" value="MULTIDRUG RESISTANCE PROTEIN MDTA"/>
    <property type="match status" value="1"/>
</dbReference>
<dbReference type="GO" id="GO:0015562">
    <property type="term" value="F:efflux transmembrane transporter activity"/>
    <property type="evidence" value="ECO:0007669"/>
    <property type="project" value="TreeGrafter"/>
</dbReference>
<feature type="transmembrane region" description="Helical" evidence="2">
    <location>
        <begin position="12"/>
        <end position="32"/>
    </location>
</feature>
<keyword evidence="2" id="KW-0812">Transmembrane</keyword>
<dbReference type="GO" id="GO:1990281">
    <property type="term" value="C:efflux pump complex"/>
    <property type="evidence" value="ECO:0007669"/>
    <property type="project" value="TreeGrafter"/>
</dbReference>